<dbReference type="SUPFAM" id="SSF49299">
    <property type="entry name" value="PKD domain"/>
    <property type="match status" value="1"/>
</dbReference>
<dbReference type="EMBL" id="KF900731">
    <property type="protein sequence ID" value="AIF05183.1"/>
    <property type="molecule type" value="Genomic_DNA"/>
</dbReference>
<organism evidence="1">
    <name type="scientific">uncultured marine group II/III euryarchaeote KM3_180_D08</name>
    <dbReference type="NCBI Taxonomy" id="1457942"/>
    <lineage>
        <taxon>Archaea</taxon>
        <taxon>Methanobacteriati</taxon>
        <taxon>Methanobacteriota</taxon>
        <taxon>environmental samples</taxon>
    </lineage>
</organism>
<reference evidence="1" key="1">
    <citation type="journal article" date="2014" name="Genome Biol. Evol.">
        <title>Pangenome evidence for extensive interdomain horizontal transfer affecting lineage core and shell genes in uncultured planktonic thaumarchaeota and euryarchaeota.</title>
        <authorList>
            <person name="Deschamps P."/>
            <person name="Zivanovic Y."/>
            <person name="Moreira D."/>
            <person name="Rodriguez-Valera F."/>
            <person name="Lopez-Garcia P."/>
        </authorList>
    </citation>
    <scope>NUCLEOTIDE SEQUENCE</scope>
</reference>
<evidence type="ECO:0000313" key="1">
    <source>
        <dbReference type="EMBL" id="AIF05183.1"/>
    </source>
</evidence>
<sequence>MPMVIDPKETFSADEPVKALALSPDGSWLAWGDDAGTVTLRSLTGSETPDPFVVEGGVGHLAISPQEILLVGSHSGDLHGHERLGGHRWSHHLGGGCDHMAVAPKGDLVAVIDGARLLHLLTSDGRLLCHHSGGELVRLAVAENGEVAAVADDEGTVTVVERNGATRYTRPARGEQGERVTALSFLADGHLVIARESLDVTLGEEEEIVIEWWNPLGQEVGRTTLRQRCEVLEATENGVLAGMFDGEVVEYDSEREGKARFKSAFSIHDLLSVGENMVVTSWFEVYLVDASGDEIWQVQHTGLTELVRANGGGTLLAVAGDNQNEYTRENEVLLLEVGAKPYMLESGRDIDSDLIAFDEPPAADEGRVADVSAYEMDTSGEMEGLLTEEELAQLSGDSTSSSGSGELLDLLEAEVTLTDESSNDKFDIAAGLLDDSGRTNLPPIADAGEDQIVDADADGNAVILLDGSRSYDEDGEIVSHEWRDQSNRVIGEAPQIKVKLPKGNYTFTLTVTDNDLASTSDAITVQVR</sequence>
<dbReference type="AlphaFoldDB" id="A0A075GTU1"/>
<name>A0A075GTU1_9EURY</name>
<dbReference type="Gene3D" id="2.130.10.10">
    <property type="entry name" value="YVTN repeat-like/Quinoprotein amine dehydrogenase"/>
    <property type="match status" value="2"/>
</dbReference>
<proteinExistence type="predicted"/>
<dbReference type="InterPro" id="IPR013783">
    <property type="entry name" value="Ig-like_fold"/>
</dbReference>
<dbReference type="CDD" id="cd00146">
    <property type="entry name" value="PKD"/>
    <property type="match status" value="1"/>
</dbReference>
<dbReference type="Gene3D" id="2.60.40.10">
    <property type="entry name" value="Immunoglobulins"/>
    <property type="match status" value="1"/>
</dbReference>
<dbReference type="InterPro" id="IPR015943">
    <property type="entry name" value="WD40/YVTN_repeat-like_dom_sf"/>
</dbReference>
<evidence type="ECO:0008006" key="2">
    <source>
        <dbReference type="Google" id="ProtNLM"/>
    </source>
</evidence>
<accession>A0A075GTU1</accession>
<dbReference type="SUPFAM" id="SSF69322">
    <property type="entry name" value="Tricorn protease domain 2"/>
    <property type="match status" value="1"/>
</dbReference>
<dbReference type="InterPro" id="IPR035986">
    <property type="entry name" value="PKD_dom_sf"/>
</dbReference>
<protein>
    <recommendedName>
        <fullName evidence="2">PKD domain-containing protein</fullName>
    </recommendedName>
</protein>
<dbReference type="Pfam" id="PF22352">
    <property type="entry name" value="K319L-like_PKD"/>
    <property type="match status" value="1"/>
</dbReference>